<evidence type="ECO:0000313" key="15">
    <source>
        <dbReference type="Proteomes" id="UP000509579"/>
    </source>
</evidence>
<proteinExistence type="inferred from homology"/>
<evidence type="ECO:0000256" key="11">
    <source>
        <dbReference type="ARBA" id="ARBA00048179"/>
    </source>
</evidence>
<evidence type="ECO:0000256" key="10">
    <source>
        <dbReference type="ARBA" id="ARBA00033171"/>
    </source>
</evidence>
<dbReference type="Proteomes" id="UP000509579">
    <property type="component" value="Chromosome"/>
</dbReference>
<keyword evidence="8" id="KW-0784">Thiamine biosynthesis</keyword>
<organism evidence="14 15">
    <name type="scientific">Comamonas antarctica</name>
    <dbReference type="NCBI Taxonomy" id="2743470"/>
    <lineage>
        <taxon>Bacteria</taxon>
        <taxon>Pseudomonadati</taxon>
        <taxon>Pseudomonadota</taxon>
        <taxon>Betaproteobacteria</taxon>
        <taxon>Burkholderiales</taxon>
        <taxon>Comamonadaceae</taxon>
        <taxon>Comamonas</taxon>
    </lineage>
</organism>
<evidence type="ECO:0000256" key="6">
    <source>
        <dbReference type="ARBA" id="ARBA00022723"/>
    </source>
</evidence>
<evidence type="ECO:0000313" key="14">
    <source>
        <dbReference type="EMBL" id="QKV52281.1"/>
    </source>
</evidence>
<keyword evidence="6" id="KW-0479">Metal-binding</keyword>
<evidence type="ECO:0000256" key="1">
    <source>
        <dbReference type="ARBA" id="ARBA00003469"/>
    </source>
</evidence>
<evidence type="ECO:0000256" key="4">
    <source>
        <dbReference type="ARBA" id="ARBA00011738"/>
    </source>
</evidence>
<evidence type="ECO:0000256" key="8">
    <source>
        <dbReference type="ARBA" id="ARBA00022977"/>
    </source>
</evidence>
<dbReference type="GO" id="GO:0046872">
    <property type="term" value="F:metal ion binding"/>
    <property type="evidence" value="ECO:0007669"/>
    <property type="project" value="UniProtKB-KW"/>
</dbReference>
<keyword evidence="12" id="KW-0732">Signal</keyword>
<comment type="subunit">
    <text evidence="4">Homodimer.</text>
</comment>
<dbReference type="InterPro" id="IPR015168">
    <property type="entry name" value="SsuA/THI5"/>
</dbReference>
<dbReference type="Gene3D" id="3.40.190.10">
    <property type="entry name" value="Periplasmic binding protein-like II"/>
    <property type="match status" value="2"/>
</dbReference>
<comment type="function">
    <text evidence="1">Responsible for the formation of the pyrimidine heterocycle in the thiamine biosynthesis pathway. Catalyzes the formation of hydroxymethylpyrimidine phosphate (HMP-P) from histidine and pyridoxal phosphate (PLP). The protein uses PLP and the active site histidine to form HMP-P, generating an inactive enzyme. The enzyme can only undergo a single turnover, which suggests it is a suicide enzyme.</text>
</comment>
<dbReference type="Pfam" id="PF09084">
    <property type="entry name" value="NMT1"/>
    <property type="match status" value="1"/>
</dbReference>
<evidence type="ECO:0000256" key="12">
    <source>
        <dbReference type="SAM" id="SignalP"/>
    </source>
</evidence>
<evidence type="ECO:0000256" key="5">
    <source>
        <dbReference type="ARBA" id="ARBA00022679"/>
    </source>
</evidence>
<dbReference type="AlphaFoldDB" id="A0A6N1WYW9"/>
<evidence type="ECO:0000256" key="7">
    <source>
        <dbReference type="ARBA" id="ARBA00022898"/>
    </source>
</evidence>
<evidence type="ECO:0000256" key="9">
    <source>
        <dbReference type="ARBA" id="ARBA00023004"/>
    </source>
</evidence>
<dbReference type="EMBL" id="CP054840">
    <property type="protein sequence ID" value="QKV52281.1"/>
    <property type="molecule type" value="Genomic_DNA"/>
</dbReference>
<feature type="chain" id="PRO_5026795313" description="Thiamine pyrimidine synthase" evidence="12">
    <location>
        <begin position="25"/>
        <end position="344"/>
    </location>
</feature>
<evidence type="ECO:0000259" key="13">
    <source>
        <dbReference type="Pfam" id="PF09084"/>
    </source>
</evidence>
<dbReference type="PANTHER" id="PTHR31528:SF1">
    <property type="entry name" value="4-AMINO-5-HYDROXYMETHYL-2-METHYLPYRIMIDINE PHOSPHATE SYNTHASE THI11-RELATED"/>
    <property type="match status" value="1"/>
</dbReference>
<gene>
    <name evidence="14" type="ORF">HUK68_04835</name>
</gene>
<name>A0A6N1WYW9_9BURK</name>
<keyword evidence="15" id="KW-1185">Reference proteome</keyword>
<keyword evidence="7" id="KW-0663">Pyridoxal phosphate</keyword>
<reference evidence="14 15" key="1">
    <citation type="submission" date="2020-06" db="EMBL/GenBank/DDBJ databases">
        <title>Acidovorax antarctica sp. nov., isolated from Corinth ice sheet soil, Antarctic Fields Peninsula.</title>
        <authorList>
            <person name="Xu Q."/>
            <person name="Peng F."/>
        </authorList>
    </citation>
    <scope>NUCLEOTIDE SEQUENCE [LARGE SCALE GENOMIC DNA]</scope>
    <source>
        <strain evidence="14 15">16-35-5</strain>
    </source>
</reference>
<protein>
    <recommendedName>
        <fullName evidence="10">Thiamine pyrimidine synthase</fullName>
    </recommendedName>
</protein>
<comment type="catalytic activity">
    <reaction evidence="11">
        <text>N(6)-(pyridoxal phosphate)-L-lysyl-[4-amino-5-hydroxymethyl-2-methylpyrimidine phosphate synthase] + L-histidyl-[4-amino-5-hydroxymethyl-2-methylpyrimidine phosphate synthase] + 2 Fe(3+) + 4 H2O = L-lysyl-[4-amino-5-hydroxymethyl-2-methylpyrimidine phosphate synthase] + (2S)-2-amino-5-hydroxy-4-oxopentanoyl-[4-amino-5-hydroxymethyl-2-methylpyrimidine phosphate synthase] + 4-amino-2-methyl-5-(phosphooxymethyl)pyrimidine + 3-oxopropanoate + 2 Fe(2+) + 2 H(+)</text>
        <dbReference type="Rhea" id="RHEA:65756"/>
        <dbReference type="Rhea" id="RHEA-COMP:16892"/>
        <dbReference type="Rhea" id="RHEA-COMP:16893"/>
        <dbReference type="Rhea" id="RHEA-COMP:16894"/>
        <dbReference type="Rhea" id="RHEA-COMP:16895"/>
        <dbReference type="ChEBI" id="CHEBI:15377"/>
        <dbReference type="ChEBI" id="CHEBI:15378"/>
        <dbReference type="ChEBI" id="CHEBI:29033"/>
        <dbReference type="ChEBI" id="CHEBI:29034"/>
        <dbReference type="ChEBI" id="CHEBI:29969"/>
        <dbReference type="ChEBI" id="CHEBI:29979"/>
        <dbReference type="ChEBI" id="CHEBI:33190"/>
        <dbReference type="ChEBI" id="CHEBI:58354"/>
        <dbReference type="ChEBI" id="CHEBI:143915"/>
        <dbReference type="ChEBI" id="CHEBI:157692"/>
    </reaction>
    <physiologicalReaction direction="left-to-right" evidence="11">
        <dbReference type="Rhea" id="RHEA:65757"/>
    </physiologicalReaction>
</comment>
<comment type="pathway">
    <text evidence="2">Cofactor biosynthesis; thiamine diphosphate biosynthesis.</text>
</comment>
<dbReference type="GO" id="GO:0009228">
    <property type="term" value="P:thiamine biosynthetic process"/>
    <property type="evidence" value="ECO:0007669"/>
    <property type="project" value="UniProtKB-KW"/>
</dbReference>
<comment type="similarity">
    <text evidence="3">Belongs to the NMT1/THI5 family.</text>
</comment>
<feature type="signal peptide" evidence="12">
    <location>
        <begin position="1"/>
        <end position="24"/>
    </location>
</feature>
<feature type="domain" description="SsuA/THI5-like" evidence="13">
    <location>
        <begin position="52"/>
        <end position="258"/>
    </location>
</feature>
<accession>A0A6N1WYW9</accession>
<dbReference type="KEGG" id="aant:HUK68_04835"/>
<keyword evidence="9" id="KW-0408">Iron</keyword>
<dbReference type="RefSeq" id="WP_175503162.1">
    <property type="nucleotide sequence ID" value="NZ_CAURQT010000001.1"/>
</dbReference>
<dbReference type="GO" id="GO:0016740">
    <property type="term" value="F:transferase activity"/>
    <property type="evidence" value="ECO:0007669"/>
    <property type="project" value="UniProtKB-KW"/>
</dbReference>
<evidence type="ECO:0000256" key="2">
    <source>
        <dbReference type="ARBA" id="ARBA00004948"/>
    </source>
</evidence>
<dbReference type="InterPro" id="IPR027939">
    <property type="entry name" value="NMT1/THI5"/>
</dbReference>
<evidence type="ECO:0000256" key="3">
    <source>
        <dbReference type="ARBA" id="ARBA00009406"/>
    </source>
</evidence>
<dbReference type="SUPFAM" id="SSF53850">
    <property type="entry name" value="Periplasmic binding protein-like II"/>
    <property type="match status" value="1"/>
</dbReference>
<sequence length="344" mass="36520">MNKRSFLQTAIAVASLTASAWSIAAAPALTPLKFQLDWRFEGPAAFFVHPGAKGYYQERGLDVTVEAASGAGAIQRVASGTHDLGFADLAALMEFHANNPDAPIKPVAVMVIYNTTPASVMALKKSGIKTAADLTGKKLGAPVFDAGRRTFPIFAQANNVGAVQWTTMDPPLRETMLVRGDVDAVTGFTFTSLLNLEARGVKREDIVVLPYATHGVKLYGNVIIASPKLIAEKPEALKAFLEAFAKGAKEAIAQPAAAIASLKAKDGLVNTDVETRRLQLTIETAIDTPGAREEGFGQLRLPRLQLMAEQVAKAYGTKNPVPANAVWNGSFLPSAAALDVLPKK</sequence>
<dbReference type="PANTHER" id="PTHR31528">
    <property type="entry name" value="4-AMINO-5-HYDROXYMETHYL-2-METHYLPYRIMIDINE PHOSPHATE SYNTHASE THI11-RELATED"/>
    <property type="match status" value="1"/>
</dbReference>
<keyword evidence="5" id="KW-0808">Transferase</keyword>